<reference evidence="1" key="1">
    <citation type="journal article" date="2014" name="Front. Microbiol.">
        <title>High frequency of phylogenetically diverse reductive dehalogenase-homologous genes in deep subseafloor sedimentary metagenomes.</title>
        <authorList>
            <person name="Kawai M."/>
            <person name="Futagami T."/>
            <person name="Toyoda A."/>
            <person name="Takaki Y."/>
            <person name="Nishi S."/>
            <person name="Hori S."/>
            <person name="Arai W."/>
            <person name="Tsubouchi T."/>
            <person name="Morono Y."/>
            <person name="Uchiyama I."/>
            <person name="Ito T."/>
            <person name="Fujiyama A."/>
            <person name="Inagaki F."/>
            <person name="Takami H."/>
        </authorList>
    </citation>
    <scope>NUCLEOTIDE SEQUENCE</scope>
    <source>
        <strain evidence="1">Expedition CK06-06</strain>
    </source>
</reference>
<comment type="caution">
    <text evidence="1">The sequence shown here is derived from an EMBL/GenBank/DDBJ whole genome shotgun (WGS) entry which is preliminary data.</text>
</comment>
<dbReference type="AlphaFoldDB" id="X1EU27"/>
<dbReference type="EMBL" id="BARU01001778">
    <property type="protein sequence ID" value="GAH20669.1"/>
    <property type="molecule type" value="Genomic_DNA"/>
</dbReference>
<protein>
    <submittedName>
        <fullName evidence="1">Uncharacterized protein</fullName>
    </submittedName>
</protein>
<name>X1EU27_9ZZZZ</name>
<evidence type="ECO:0000313" key="1">
    <source>
        <dbReference type="EMBL" id="GAH20669.1"/>
    </source>
</evidence>
<organism evidence="1">
    <name type="scientific">marine sediment metagenome</name>
    <dbReference type="NCBI Taxonomy" id="412755"/>
    <lineage>
        <taxon>unclassified sequences</taxon>
        <taxon>metagenomes</taxon>
        <taxon>ecological metagenomes</taxon>
    </lineage>
</organism>
<accession>X1EU27</accession>
<feature type="non-terminal residue" evidence="1">
    <location>
        <position position="52"/>
    </location>
</feature>
<sequence length="52" mass="5818">MADLHLQPGPAEGYDAYIKGGAYQDINFGSEQTLQIGRANLQWVFTLMKFIV</sequence>
<proteinExistence type="predicted"/>
<gene>
    <name evidence="1" type="ORF">S03H2_04475</name>
</gene>